<dbReference type="EMBL" id="FOCP01000001">
    <property type="protein sequence ID" value="SEM67798.1"/>
    <property type="molecule type" value="Genomic_DNA"/>
</dbReference>
<evidence type="ECO:0008006" key="5">
    <source>
        <dbReference type="Google" id="ProtNLM"/>
    </source>
</evidence>
<dbReference type="RefSeq" id="WP_090626889.1">
    <property type="nucleotide sequence ID" value="NZ_FOCP01000001.1"/>
</dbReference>
<dbReference type="OrthoDB" id="9795699at2"/>
<keyword evidence="3" id="KW-1185">Reference proteome</keyword>
<dbReference type="Proteomes" id="UP000199345">
    <property type="component" value="Unassembled WGS sequence"/>
</dbReference>
<protein>
    <recommendedName>
        <fullName evidence="5">DUF2024 domain-containing protein</fullName>
    </recommendedName>
</protein>
<evidence type="ECO:0000313" key="2">
    <source>
        <dbReference type="EMBL" id="SET11232.1"/>
    </source>
</evidence>
<reference evidence="3" key="1">
    <citation type="submission" date="2016-10" db="EMBL/GenBank/DDBJ databases">
        <authorList>
            <person name="Varghese N."/>
            <person name="Submissions S."/>
        </authorList>
    </citation>
    <scope>NUCLEOTIDE SEQUENCE [LARGE SCALE GENOMIC DNA]</scope>
    <source>
        <strain evidence="3">Nm71</strain>
    </source>
</reference>
<dbReference type="Pfam" id="PF09630">
    <property type="entry name" value="DUF2024"/>
    <property type="match status" value="1"/>
</dbReference>
<dbReference type="InterPro" id="IPR018592">
    <property type="entry name" value="DUF2024"/>
</dbReference>
<dbReference type="EMBL" id="FOIA01000012">
    <property type="protein sequence ID" value="SET11232.1"/>
    <property type="molecule type" value="Genomic_DNA"/>
</dbReference>
<dbReference type="Gene3D" id="3.10.510.10">
    <property type="entry name" value="NE1680-like"/>
    <property type="match status" value="1"/>
</dbReference>
<dbReference type="STRING" id="917.SAMN05216326_11238"/>
<organism evidence="1 4">
    <name type="scientific">Nitrosomonas marina</name>
    <dbReference type="NCBI Taxonomy" id="917"/>
    <lineage>
        <taxon>Bacteria</taxon>
        <taxon>Pseudomonadati</taxon>
        <taxon>Pseudomonadota</taxon>
        <taxon>Betaproteobacteria</taxon>
        <taxon>Nitrosomonadales</taxon>
        <taxon>Nitrosomonadaceae</taxon>
        <taxon>Nitrosomonas</taxon>
    </lineage>
</organism>
<sequence>MQIHVYDTYVKAKDGHIMHFDVFTAVKDDQKAIEYAKEWLTSIGEGDAVVTSKECSFCHSQSAPPEVTDAINKDGYYIYKMEGCS</sequence>
<gene>
    <name evidence="1" type="ORF">SAMN05216325_10153</name>
    <name evidence="2" type="ORF">SAMN05216326_11238</name>
</gene>
<dbReference type="InterPro" id="IPR023122">
    <property type="entry name" value="NE1680-like_sf"/>
</dbReference>
<reference evidence="1 4" key="2">
    <citation type="submission" date="2016-10" db="EMBL/GenBank/DDBJ databases">
        <authorList>
            <person name="de Groot N.N."/>
        </authorList>
    </citation>
    <scope>NUCLEOTIDE SEQUENCE [LARGE SCALE GENOMIC DNA]</scope>
    <source>
        <strain evidence="1 4">Nm22</strain>
        <strain evidence="2">Nm71</strain>
    </source>
</reference>
<evidence type="ECO:0000313" key="4">
    <source>
        <dbReference type="Proteomes" id="UP000199459"/>
    </source>
</evidence>
<accession>A0A1H8AD88</accession>
<evidence type="ECO:0000313" key="3">
    <source>
        <dbReference type="Proteomes" id="UP000199345"/>
    </source>
</evidence>
<name>A0A1H8AD88_9PROT</name>
<evidence type="ECO:0000313" key="1">
    <source>
        <dbReference type="EMBL" id="SEM67798.1"/>
    </source>
</evidence>
<dbReference type="AlphaFoldDB" id="A0A1H8AD88"/>
<proteinExistence type="predicted"/>
<dbReference type="Proteomes" id="UP000199459">
    <property type="component" value="Unassembled WGS sequence"/>
</dbReference>
<dbReference type="SUPFAM" id="SSF160766">
    <property type="entry name" value="NE1680-like"/>
    <property type="match status" value="1"/>
</dbReference>